<reference evidence="8" key="1">
    <citation type="submission" date="2020-10" db="EMBL/GenBank/DDBJ databases">
        <authorList>
            <person name="Han B."/>
            <person name="Lu T."/>
            <person name="Zhao Q."/>
            <person name="Huang X."/>
            <person name="Zhao Y."/>
        </authorList>
    </citation>
    <scope>NUCLEOTIDE SEQUENCE</scope>
</reference>
<evidence type="ECO:0000313" key="8">
    <source>
        <dbReference type="EMBL" id="CAD6247626.1"/>
    </source>
</evidence>
<keyword evidence="4" id="KW-0697">Rotamase</keyword>
<evidence type="ECO:0000256" key="2">
    <source>
        <dbReference type="ARBA" id="ARBA00007365"/>
    </source>
</evidence>
<name>A0A811PUJ8_9POAL</name>
<feature type="compositionally biased region" description="Polar residues" evidence="6">
    <location>
        <begin position="482"/>
        <end position="495"/>
    </location>
</feature>
<dbReference type="PANTHER" id="PTHR11071:SF564">
    <property type="entry name" value="PPIASE CYCLOPHILIN-TYPE DOMAIN-CONTAINING PROTEIN"/>
    <property type="match status" value="1"/>
</dbReference>
<dbReference type="FunFam" id="2.40.100.10:FF:000022">
    <property type="entry name" value="Peptidyl-prolyl cis-trans isomerase CYP95"/>
    <property type="match status" value="1"/>
</dbReference>
<comment type="similarity">
    <text evidence="2">Belongs to the cyclophilin-type PPIase family.</text>
</comment>
<feature type="compositionally biased region" description="Basic residues" evidence="6">
    <location>
        <begin position="317"/>
        <end position="334"/>
    </location>
</feature>
<organism evidence="8 9">
    <name type="scientific">Miscanthus lutarioriparius</name>
    <dbReference type="NCBI Taxonomy" id="422564"/>
    <lineage>
        <taxon>Eukaryota</taxon>
        <taxon>Viridiplantae</taxon>
        <taxon>Streptophyta</taxon>
        <taxon>Embryophyta</taxon>
        <taxon>Tracheophyta</taxon>
        <taxon>Spermatophyta</taxon>
        <taxon>Magnoliopsida</taxon>
        <taxon>Liliopsida</taxon>
        <taxon>Poales</taxon>
        <taxon>Poaceae</taxon>
        <taxon>PACMAD clade</taxon>
        <taxon>Panicoideae</taxon>
        <taxon>Andropogonodae</taxon>
        <taxon>Andropogoneae</taxon>
        <taxon>Saccharinae</taxon>
        <taxon>Miscanthus</taxon>
    </lineage>
</organism>
<accession>A0A811PUJ8</accession>
<dbReference type="GO" id="GO:0006457">
    <property type="term" value="P:protein folding"/>
    <property type="evidence" value="ECO:0007669"/>
    <property type="project" value="TreeGrafter"/>
</dbReference>
<comment type="catalytic activity">
    <reaction evidence="1">
        <text>[protein]-peptidylproline (omega=180) = [protein]-peptidylproline (omega=0)</text>
        <dbReference type="Rhea" id="RHEA:16237"/>
        <dbReference type="Rhea" id="RHEA-COMP:10747"/>
        <dbReference type="Rhea" id="RHEA-COMP:10748"/>
        <dbReference type="ChEBI" id="CHEBI:83833"/>
        <dbReference type="ChEBI" id="CHEBI:83834"/>
        <dbReference type="EC" id="5.2.1.8"/>
    </reaction>
</comment>
<dbReference type="GO" id="GO:0016018">
    <property type="term" value="F:cyclosporin A binding"/>
    <property type="evidence" value="ECO:0007669"/>
    <property type="project" value="TreeGrafter"/>
</dbReference>
<protein>
    <recommendedName>
        <fullName evidence="3">peptidylprolyl isomerase</fullName>
        <ecNumber evidence="3">5.2.1.8</ecNumber>
    </recommendedName>
</protein>
<feature type="compositionally biased region" description="Low complexity" evidence="6">
    <location>
        <begin position="582"/>
        <end position="596"/>
    </location>
</feature>
<feature type="compositionally biased region" description="Basic residues" evidence="6">
    <location>
        <begin position="435"/>
        <end position="445"/>
    </location>
</feature>
<comment type="caution">
    <text evidence="8">The sequence shown here is derived from an EMBL/GenBank/DDBJ whole genome shotgun (WGS) entry which is preliminary data.</text>
</comment>
<feature type="compositionally biased region" description="Low complexity" evidence="6">
    <location>
        <begin position="869"/>
        <end position="882"/>
    </location>
</feature>
<feature type="compositionally biased region" description="Basic residues" evidence="6">
    <location>
        <begin position="798"/>
        <end position="829"/>
    </location>
</feature>
<sequence>MMWQGAAIRVAGAAMRRLHRWSRLLHSALFYNHGAVVGCHHCPEPNHTETGLLWRVPLRHSRRAPRGRPRQHQGVVAGRSRPEVGRANDRATLLAQGLRLFKNMGRKSNPIVFLDVSVGDEPDERMIFELFADVAPLTTENFRALCTGELGIGQKTKKPLCYKGSSFHCVIKGFMAQGGDIAKGNGSGGESIYSGKFADETCVLPHDDRGLLTTAADTGSKASGSQFCITFKPNSHLDRKHTVFGKLVVGSDVLKRIEQVDVQSPDSTPVVPVTIVNCGELIDRKDVGSIEIDKKRAAKSKLSKDISSDEESNEGQHKRRRNKSSKRRRKKRRYSYSESDSSSESETESSYSESDSDTYSSDSSDVSSSSDDRRRRRKRHSKKNKHKRSRRKRDYRRERRRRKRDRKSKQKPKRIIKGDSEAESTSDSSSEDARSKRHRRGRKSKASSQVSEENLAAVAALKDATSPQQKSGIPRSPAQDVSPLQNGEIHTNGVNESKIERNAAVMPVLTGNRSKSRSQSMSANHSMSKSMSISPRRSPMKRLITSPKRSVSRSPVHHNRSRSPVCTPKRSESRSPARRQSISRSPARSLSKSSPRGASRSPHISRSPVKAHRRSISRSSARSMQQRSPSRSLERAHVRKSVSPSPLLEKRRSITRTSVISPLRSVSRSPVRISRSPHRPSRRSPMRSPRRNIRRSLSRSPVRTLRTSVSRSPVRGGRPRRNISRSPSPHRRAVTPPNNGRSPSRSDSPDGSPKRIRRGRGFTQRYSFARQYRSPSADRLHRYGGRNDRDRYMGYWGSRHRSPPRRYRSPPRGRVSSPRHSRYRRRSRSTSRSPVHRERGRGGGYSKSPARSLSPPPRPRSHGDRARSVSRSHLSGSRSRSPPVRHPSPPDSPSLKRASDEKSQSPSRSLSGSPSRGGKKGLVSYGDGSPDSAGK</sequence>
<dbReference type="EMBL" id="CAJGYO010000007">
    <property type="protein sequence ID" value="CAD6247626.1"/>
    <property type="molecule type" value="Genomic_DNA"/>
</dbReference>
<dbReference type="EC" id="5.2.1.8" evidence="3"/>
<keyword evidence="5" id="KW-0413">Isomerase</keyword>
<dbReference type="InterPro" id="IPR002130">
    <property type="entry name" value="Cyclophilin-type_PPIase_dom"/>
</dbReference>
<dbReference type="OrthoDB" id="692898at2759"/>
<feature type="compositionally biased region" description="Basic residues" evidence="6">
    <location>
        <begin position="62"/>
        <end position="71"/>
    </location>
</feature>
<feature type="domain" description="PPIase cyclophilin-type" evidence="7">
    <location>
        <begin position="113"/>
        <end position="280"/>
    </location>
</feature>
<evidence type="ECO:0000259" key="7">
    <source>
        <dbReference type="PROSITE" id="PS50072"/>
    </source>
</evidence>
<feature type="compositionally biased region" description="Basic residues" evidence="6">
    <location>
        <begin position="374"/>
        <end position="415"/>
    </location>
</feature>
<dbReference type="Pfam" id="PF00160">
    <property type="entry name" value="Pro_isomerase"/>
    <property type="match status" value="1"/>
</dbReference>
<keyword evidence="9" id="KW-1185">Reference proteome</keyword>
<evidence type="ECO:0000256" key="6">
    <source>
        <dbReference type="SAM" id="MobiDB-lite"/>
    </source>
</evidence>
<feature type="compositionally biased region" description="Polar residues" evidence="6">
    <location>
        <begin position="511"/>
        <end position="535"/>
    </location>
</feature>
<evidence type="ECO:0000313" key="9">
    <source>
        <dbReference type="Proteomes" id="UP000604825"/>
    </source>
</evidence>
<feature type="region of interest" description="Disordered" evidence="6">
    <location>
        <begin position="62"/>
        <end position="81"/>
    </location>
</feature>
<feature type="compositionally biased region" description="Basic residues" evidence="6">
    <location>
        <begin position="717"/>
        <end position="733"/>
    </location>
</feature>
<feature type="compositionally biased region" description="Low complexity" evidence="6">
    <location>
        <begin position="658"/>
        <end position="674"/>
    </location>
</feature>
<dbReference type="PANTHER" id="PTHR11071">
    <property type="entry name" value="PEPTIDYL-PROLYL CIS-TRANS ISOMERASE"/>
    <property type="match status" value="1"/>
</dbReference>
<dbReference type="GO" id="GO:0005737">
    <property type="term" value="C:cytoplasm"/>
    <property type="evidence" value="ECO:0007669"/>
    <property type="project" value="TreeGrafter"/>
</dbReference>
<dbReference type="SUPFAM" id="SSF50891">
    <property type="entry name" value="Cyclophilin-like"/>
    <property type="match status" value="1"/>
</dbReference>
<dbReference type="GO" id="GO:0003755">
    <property type="term" value="F:peptidyl-prolyl cis-trans isomerase activity"/>
    <property type="evidence" value="ECO:0007669"/>
    <property type="project" value="UniProtKB-KW"/>
</dbReference>
<feature type="compositionally biased region" description="Low complexity" evidence="6">
    <location>
        <begin position="617"/>
        <end position="631"/>
    </location>
</feature>
<feature type="compositionally biased region" description="Low complexity" evidence="6">
    <location>
        <begin position="905"/>
        <end position="916"/>
    </location>
</feature>
<feature type="region of interest" description="Disordered" evidence="6">
    <location>
        <begin position="295"/>
        <end position="935"/>
    </location>
</feature>
<dbReference type="InterPro" id="IPR029000">
    <property type="entry name" value="Cyclophilin-like_dom_sf"/>
</dbReference>
<evidence type="ECO:0000256" key="1">
    <source>
        <dbReference type="ARBA" id="ARBA00000971"/>
    </source>
</evidence>
<evidence type="ECO:0000256" key="5">
    <source>
        <dbReference type="ARBA" id="ARBA00023235"/>
    </source>
</evidence>
<dbReference type="PROSITE" id="PS50072">
    <property type="entry name" value="CSA_PPIASE_2"/>
    <property type="match status" value="1"/>
</dbReference>
<dbReference type="Gene3D" id="2.40.100.10">
    <property type="entry name" value="Cyclophilin-like"/>
    <property type="match status" value="1"/>
</dbReference>
<proteinExistence type="inferred from homology"/>
<evidence type="ECO:0000256" key="3">
    <source>
        <dbReference type="ARBA" id="ARBA00013194"/>
    </source>
</evidence>
<feature type="compositionally biased region" description="Basic and acidic residues" evidence="6">
    <location>
        <begin position="776"/>
        <end position="792"/>
    </location>
</feature>
<gene>
    <name evidence="8" type="ORF">NCGR_LOCUS31810</name>
</gene>
<dbReference type="Proteomes" id="UP000604825">
    <property type="component" value="Unassembled WGS sequence"/>
</dbReference>
<feature type="compositionally biased region" description="Low complexity" evidence="6">
    <location>
        <begin position="348"/>
        <end position="369"/>
    </location>
</feature>
<evidence type="ECO:0000256" key="4">
    <source>
        <dbReference type="ARBA" id="ARBA00023110"/>
    </source>
</evidence>
<dbReference type="PRINTS" id="PR00153">
    <property type="entry name" value="CSAPPISMRASE"/>
</dbReference>
<dbReference type="AlphaFoldDB" id="A0A811PUJ8"/>
<feature type="compositionally biased region" description="Low complexity" evidence="6">
    <location>
        <begin position="736"/>
        <end position="751"/>
    </location>
</feature>
<feature type="compositionally biased region" description="Basic residues" evidence="6">
    <location>
        <begin position="675"/>
        <end position="697"/>
    </location>
</feature>